<gene>
    <name evidence="1" type="ORF">PIB30_002474</name>
</gene>
<reference evidence="1 2" key="1">
    <citation type="journal article" date="2023" name="Plants (Basel)">
        <title>Bridging the Gap: Combining Genomics and Transcriptomics Approaches to Understand Stylosanthes scabra, an Orphan Legume from the Brazilian Caatinga.</title>
        <authorList>
            <person name="Ferreira-Neto J.R.C."/>
            <person name="da Silva M.D."/>
            <person name="Binneck E."/>
            <person name="de Melo N.F."/>
            <person name="da Silva R.H."/>
            <person name="de Melo A.L.T.M."/>
            <person name="Pandolfi V."/>
            <person name="Bustamante F.O."/>
            <person name="Brasileiro-Vidal A.C."/>
            <person name="Benko-Iseppon A.M."/>
        </authorList>
    </citation>
    <scope>NUCLEOTIDE SEQUENCE [LARGE SCALE GENOMIC DNA]</scope>
    <source>
        <tissue evidence="1">Leaves</tissue>
    </source>
</reference>
<proteinExistence type="predicted"/>
<dbReference type="Proteomes" id="UP001341840">
    <property type="component" value="Unassembled WGS sequence"/>
</dbReference>
<keyword evidence="2" id="KW-1185">Reference proteome</keyword>
<name>A0ABU6X2Y4_9FABA</name>
<evidence type="ECO:0000313" key="2">
    <source>
        <dbReference type="Proteomes" id="UP001341840"/>
    </source>
</evidence>
<dbReference type="EMBL" id="JASCZI010211453">
    <property type="protein sequence ID" value="MED6191664.1"/>
    <property type="molecule type" value="Genomic_DNA"/>
</dbReference>
<accession>A0ABU6X2Y4</accession>
<evidence type="ECO:0000313" key="1">
    <source>
        <dbReference type="EMBL" id="MED6191664.1"/>
    </source>
</evidence>
<organism evidence="1 2">
    <name type="scientific">Stylosanthes scabra</name>
    <dbReference type="NCBI Taxonomy" id="79078"/>
    <lineage>
        <taxon>Eukaryota</taxon>
        <taxon>Viridiplantae</taxon>
        <taxon>Streptophyta</taxon>
        <taxon>Embryophyta</taxon>
        <taxon>Tracheophyta</taxon>
        <taxon>Spermatophyta</taxon>
        <taxon>Magnoliopsida</taxon>
        <taxon>eudicotyledons</taxon>
        <taxon>Gunneridae</taxon>
        <taxon>Pentapetalae</taxon>
        <taxon>rosids</taxon>
        <taxon>fabids</taxon>
        <taxon>Fabales</taxon>
        <taxon>Fabaceae</taxon>
        <taxon>Papilionoideae</taxon>
        <taxon>50 kb inversion clade</taxon>
        <taxon>dalbergioids sensu lato</taxon>
        <taxon>Dalbergieae</taxon>
        <taxon>Pterocarpus clade</taxon>
        <taxon>Stylosanthes</taxon>
    </lineage>
</organism>
<sequence>MDSTVNFLPSEVTCPSAHYSPMSPAPGGNWSQKLFLYIPFTIGKMEDDGIWRNNFWLQFPPGAGEMGPECADGHVAPDDGELTMESISQVGPAIWSCVF</sequence>
<protein>
    <submittedName>
        <fullName evidence="1">Uncharacterized protein</fullName>
    </submittedName>
</protein>
<comment type="caution">
    <text evidence="1">The sequence shown here is derived from an EMBL/GenBank/DDBJ whole genome shotgun (WGS) entry which is preliminary data.</text>
</comment>